<feature type="modified residue" description="N6-carboxylysine" evidence="7">
    <location>
        <position position="221"/>
    </location>
</feature>
<dbReference type="RefSeq" id="WP_101335431.1">
    <property type="nucleotide sequence ID" value="NZ_PJNI01000017.1"/>
</dbReference>
<keyword evidence="6 7" id="KW-0961">Cell wall biogenesis/degradation</keyword>
<dbReference type="SUPFAM" id="SSF53244">
    <property type="entry name" value="MurD-like peptide ligases, peptide-binding domain"/>
    <property type="match status" value="1"/>
</dbReference>
<comment type="caution">
    <text evidence="12">The sequence shown here is derived from an EMBL/GenBank/DDBJ whole genome shotgun (WGS) entry which is preliminary data.</text>
</comment>
<keyword evidence="7" id="KW-0067">ATP-binding</keyword>
<dbReference type="UniPathway" id="UPA00219"/>
<dbReference type="Gene3D" id="3.40.1190.10">
    <property type="entry name" value="Mur-like, catalytic domain"/>
    <property type="match status" value="1"/>
</dbReference>
<dbReference type="GO" id="GO:0000287">
    <property type="term" value="F:magnesium ion binding"/>
    <property type="evidence" value="ECO:0007669"/>
    <property type="project" value="UniProtKB-UniRule"/>
</dbReference>
<dbReference type="InterPro" id="IPR000713">
    <property type="entry name" value="Mur_ligase_N"/>
</dbReference>
<dbReference type="EC" id="6.3.2.13" evidence="7"/>
<comment type="function">
    <text evidence="7">Catalyzes the addition of meso-diaminopimelic acid to the nucleotide precursor UDP-N-acetylmuramoyl-L-alanyl-D-glutamate (UMAG) in the biosynthesis of bacterial cell-wall peptidoglycan.</text>
</comment>
<dbReference type="InterPro" id="IPR005761">
    <property type="entry name" value="UDP-N-AcMur-Glu-dNH2Pim_ligase"/>
</dbReference>
<proteinExistence type="inferred from homology"/>
<dbReference type="OrthoDB" id="9800958at2"/>
<comment type="cofactor">
    <cofactor evidence="7">
        <name>Mg(2+)</name>
        <dbReference type="ChEBI" id="CHEBI:18420"/>
    </cofactor>
</comment>
<organism evidence="12 13">
    <name type="scientific">Brumimicrobium salinarum</name>
    <dbReference type="NCBI Taxonomy" id="2058658"/>
    <lineage>
        <taxon>Bacteria</taxon>
        <taxon>Pseudomonadati</taxon>
        <taxon>Bacteroidota</taxon>
        <taxon>Flavobacteriia</taxon>
        <taxon>Flavobacteriales</taxon>
        <taxon>Crocinitomicaceae</taxon>
        <taxon>Brumimicrobium</taxon>
    </lineage>
</organism>
<evidence type="ECO:0000313" key="12">
    <source>
        <dbReference type="EMBL" id="PKR79835.1"/>
    </source>
</evidence>
<dbReference type="InterPro" id="IPR035911">
    <property type="entry name" value="MurE/MurF_N"/>
</dbReference>
<feature type="binding site" evidence="7">
    <location>
        <position position="181"/>
    </location>
    <ligand>
        <name>UDP-N-acetyl-alpha-D-muramoyl-L-alanyl-D-glutamate</name>
        <dbReference type="ChEBI" id="CHEBI:83900"/>
    </ligand>
</feature>
<dbReference type="GO" id="GO:0005524">
    <property type="term" value="F:ATP binding"/>
    <property type="evidence" value="ECO:0007669"/>
    <property type="project" value="UniProtKB-UniRule"/>
</dbReference>
<evidence type="ECO:0000259" key="9">
    <source>
        <dbReference type="Pfam" id="PF01225"/>
    </source>
</evidence>
<keyword evidence="4 7" id="KW-0573">Peptidoglycan synthesis</keyword>
<sequence length="487" mass="54096">MKNLRDILYGSSIKEVVGTTAIEIKSLVFDSRDIQKNDLFIALVGAESNGHDYISQAINNGAKAIVCEEKPGELVEGVNYVLVADTHKTLSVLAHNYYDQPSKKLKLIGITGTNGKTTTTTLLFNLFRKMNYQVGLISTVVNRINDTEIPTERTTPDAVSLNKLLAEMVEAGCSHCFMEVSSHAIHQNRVGSLHFSGGAFTNITHEHLDYHNTFKEYINVKKKFFDDLPNEAFAITNADDKNGFVMLQNTKAKKSSYGLKSIADYKAKVLENNFSGLVLSINNTELYTQLIGDFNAYNVLLVYAIADHLIGEPLEIMRVISELKAVEGRFEYYKSETGIIGIVDYAHTPDALENVLKTIKNIRTGNETVFSLVGCGGDRDKTKRPTMAAIGCELSDKLILTSDNPRTEDPNEIIEEMMTGVGGEHFKKTISIANRKEAIKTACSMAEPNDIILIAGKGHETYQEIHGVKHDFDDLEILKELLIKFEK</sequence>
<keyword evidence="3 7" id="KW-0133">Cell shape</keyword>
<comment type="caution">
    <text evidence="7">Lacks conserved residue(s) required for the propagation of feature annotation.</text>
</comment>
<comment type="subcellular location">
    <subcellularLocation>
        <location evidence="7 8">Cytoplasm</location>
    </subcellularLocation>
</comment>
<feature type="binding site" evidence="7">
    <location>
        <begin position="154"/>
        <end position="155"/>
    </location>
    <ligand>
        <name>UDP-N-acetyl-alpha-D-muramoyl-L-alanyl-D-glutamate</name>
        <dbReference type="ChEBI" id="CHEBI:83900"/>
    </ligand>
</feature>
<evidence type="ECO:0000313" key="13">
    <source>
        <dbReference type="Proteomes" id="UP000236654"/>
    </source>
</evidence>
<evidence type="ECO:0000256" key="2">
    <source>
        <dbReference type="ARBA" id="ARBA00022618"/>
    </source>
</evidence>
<dbReference type="SUPFAM" id="SSF63418">
    <property type="entry name" value="MurE/MurF N-terminal domain"/>
    <property type="match status" value="1"/>
</dbReference>
<comment type="pathway">
    <text evidence="7 8">Cell wall biogenesis; peptidoglycan biosynthesis.</text>
</comment>
<dbReference type="GO" id="GO:0009252">
    <property type="term" value="P:peptidoglycan biosynthetic process"/>
    <property type="evidence" value="ECO:0007669"/>
    <property type="project" value="UniProtKB-UniRule"/>
</dbReference>
<accession>A0A2I0QZW0</accession>
<evidence type="ECO:0000256" key="8">
    <source>
        <dbReference type="RuleBase" id="RU004135"/>
    </source>
</evidence>
<feature type="domain" description="Mur ligase C-terminal" evidence="10">
    <location>
        <begin position="328"/>
        <end position="458"/>
    </location>
</feature>
<feature type="binding site" evidence="7">
    <location>
        <begin position="112"/>
        <end position="118"/>
    </location>
    <ligand>
        <name>ATP</name>
        <dbReference type="ChEBI" id="CHEBI:30616"/>
    </ligand>
</feature>
<dbReference type="NCBIfam" id="TIGR01085">
    <property type="entry name" value="murE"/>
    <property type="match status" value="1"/>
</dbReference>
<dbReference type="Pfam" id="PF01225">
    <property type="entry name" value="Mur_ligase"/>
    <property type="match status" value="1"/>
</dbReference>
<dbReference type="Gene3D" id="3.40.1390.10">
    <property type="entry name" value="MurE/MurF, N-terminal domain"/>
    <property type="match status" value="1"/>
</dbReference>
<feature type="domain" description="Mur ligase N-terminal catalytic" evidence="9">
    <location>
        <begin position="24"/>
        <end position="98"/>
    </location>
</feature>
<dbReference type="Proteomes" id="UP000236654">
    <property type="component" value="Unassembled WGS sequence"/>
</dbReference>
<evidence type="ECO:0000256" key="3">
    <source>
        <dbReference type="ARBA" id="ARBA00022960"/>
    </source>
</evidence>
<feature type="binding site" evidence="7">
    <location>
        <position position="189"/>
    </location>
    <ligand>
        <name>UDP-N-acetyl-alpha-D-muramoyl-L-alanyl-D-glutamate</name>
        <dbReference type="ChEBI" id="CHEBI:83900"/>
    </ligand>
</feature>
<evidence type="ECO:0000259" key="11">
    <source>
        <dbReference type="Pfam" id="PF08245"/>
    </source>
</evidence>
<evidence type="ECO:0000259" key="10">
    <source>
        <dbReference type="Pfam" id="PF02875"/>
    </source>
</evidence>
<keyword evidence="5 7" id="KW-0131">Cell cycle</keyword>
<dbReference type="InterPro" id="IPR036565">
    <property type="entry name" value="Mur-like_cat_sf"/>
</dbReference>
<feature type="short sequence motif" description="Meso-diaminopimelate recognition motif" evidence="7">
    <location>
        <begin position="403"/>
        <end position="406"/>
    </location>
</feature>
<dbReference type="InterPro" id="IPR004101">
    <property type="entry name" value="Mur_ligase_C"/>
</dbReference>
<comment type="similarity">
    <text evidence="1 7">Belongs to the MurCDEF family. MurE subfamily.</text>
</comment>
<dbReference type="Gene3D" id="3.90.190.20">
    <property type="entry name" value="Mur ligase, C-terminal domain"/>
    <property type="match status" value="1"/>
</dbReference>
<dbReference type="Pfam" id="PF02875">
    <property type="entry name" value="Mur_ligase_C"/>
    <property type="match status" value="1"/>
</dbReference>
<dbReference type="GO" id="GO:0071555">
    <property type="term" value="P:cell wall organization"/>
    <property type="evidence" value="ECO:0007669"/>
    <property type="project" value="UniProtKB-KW"/>
</dbReference>
<comment type="catalytic activity">
    <reaction evidence="7">
        <text>UDP-N-acetyl-alpha-D-muramoyl-L-alanyl-D-glutamate + meso-2,6-diaminopimelate + ATP = UDP-N-acetyl-alpha-D-muramoyl-L-alanyl-gamma-D-glutamyl-meso-2,6-diaminopimelate + ADP + phosphate + H(+)</text>
        <dbReference type="Rhea" id="RHEA:23676"/>
        <dbReference type="ChEBI" id="CHEBI:15378"/>
        <dbReference type="ChEBI" id="CHEBI:30616"/>
        <dbReference type="ChEBI" id="CHEBI:43474"/>
        <dbReference type="ChEBI" id="CHEBI:57791"/>
        <dbReference type="ChEBI" id="CHEBI:83900"/>
        <dbReference type="ChEBI" id="CHEBI:83905"/>
        <dbReference type="ChEBI" id="CHEBI:456216"/>
        <dbReference type="EC" id="6.3.2.13"/>
    </reaction>
</comment>
<dbReference type="GO" id="GO:0008765">
    <property type="term" value="F:UDP-N-acetylmuramoylalanyl-D-glutamate-2,6-diaminopimelate ligase activity"/>
    <property type="evidence" value="ECO:0007669"/>
    <property type="project" value="UniProtKB-UniRule"/>
</dbReference>
<dbReference type="EMBL" id="PJNI01000017">
    <property type="protein sequence ID" value="PKR79835.1"/>
    <property type="molecule type" value="Genomic_DNA"/>
</dbReference>
<feature type="binding site" evidence="7">
    <location>
        <position position="456"/>
    </location>
    <ligand>
        <name>meso-2,6-diaminopimelate</name>
        <dbReference type="ChEBI" id="CHEBI:57791"/>
    </ligand>
</feature>
<evidence type="ECO:0000256" key="6">
    <source>
        <dbReference type="ARBA" id="ARBA00023316"/>
    </source>
</evidence>
<keyword evidence="7" id="KW-0547">Nucleotide-binding</keyword>
<gene>
    <name evidence="7" type="primary">murE</name>
    <name evidence="12" type="ORF">CW751_12825</name>
</gene>
<evidence type="ECO:0000256" key="1">
    <source>
        <dbReference type="ARBA" id="ARBA00005898"/>
    </source>
</evidence>
<feature type="binding site" evidence="7">
    <location>
        <position position="187"/>
    </location>
    <ligand>
        <name>UDP-N-acetyl-alpha-D-muramoyl-L-alanyl-D-glutamate</name>
        <dbReference type="ChEBI" id="CHEBI:83900"/>
    </ligand>
</feature>
<dbReference type="NCBIfam" id="NF001126">
    <property type="entry name" value="PRK00139.1-4"/>
    <property type="match status" value="1"/>
</dbReference>
<keyword evidence="13" id="KW-1185">Reference proteome</keyword>
<evidence type="ECO:0000256" key="7">
    <source>
        <dbReference type="HAMAP-Rule" id="MF_00208"/>
    </source>
</evidence>
<evidence type="ECO:0000256" key="4">
    <source>
        <dbReference type="ARBA" id="ARBA00022984"/>
    </source>
</evidence>
<dbReference type="GO" id="GO:0005737">
    <property type="term" value="C:cytoplasm"/>
    <property type="evidence" value="ECO:0007669"/>
    <property type="project" value="UniProtKB-SubCell"/>
</dbReference>
<keyword evidence="7 12" id="KW-0436">Ligase</keyword>
<dbReference type="InterPro" id="IPR036615">
    <property type="entry name" value="Mur_ligase_C_dom_sf"/>
</dbReference>
<dbReference type="HAMAP" id="MF_00208">
    <property type="entry name" value="MurE"/>
    <property type="match status" value="1"/>
</dbReference>
<feature type="binding site" evidence="7">
    <location>
        <begin position="403"/>
        <end position="406"/>
    </location>
    <ligand>
        <name>meso-2,6-diaminopimelate</name>
        <dbReference type="ChEBI" id="CHEBI:57791"/>
    </ligand>
</feature>
<dbReference type="GO" id="GO:0008360">
    <property type="term" value="P:regulation of cell shape"/>
    <property type="evidence" value="ECO:0007669"/>
    <property type="project" value="UniProtKB-KW"/>
</dbReference>
<keyword evidence="7" id="KW-0963">Cytoplasm</keyword>
<dbReference type="PANTHER" id="PTHR23135">
    <property type="entry name" value="MUR LIGASE FAMILY MEMBER"/>
    <property type="match status" value="1"/>
</dbReference>
<feature type="binding site" evidence="7">
    <location>
        <position position="31"/>
    </location>
    <ligand>
        <name>UDP-N-acetyl-alpha-D-muramoyl-L-alanyl-D-glutamate</name>
        <dbReference type="ChEBI" id="CHEBI:83900"/>
    </ligand>
</feature>
<dbReference type="InterPro" id="IPR013221">
    <property type="entry name" value="Mur_ligase_cen"/>
</dbReference>
<keyword evidence="7" id="KW-0460">Magnesium</keyword>
<feature type="domain" description="Mur ligase central" evidence="11">
    <location>
        <begin position="110"/>
        <end position="305"/>
    </location>
</feature>
<name>A0A2I0QZW0_9FLAO</name>
<comment type="PTM">
    <text evidence="7">Carboxylation is probably crucial for Mg(2+) binding and, consequently, for the gamma-phosphate positioning of ATP.</text>
</comment>
<feature type="binding site" evidence="7">
    <location>
        <position position="460"/>
    </location>
    <ligand>
        <name>meso-2,6-diaminopimelate</name>
        <dbReference type="ChEBI" id="CHEBI:57791"/>
    </ligand>
</feature>
<reference evidence="12 13" key="1">
    <citation type="submission" date="2017-12" db="EMBL/GenBank/DDBJ databases">
        <title>The draft genome sequence of Brumimicrobium saltpan LHR20.</title>
        <authorList>
            <person name="Do Z.-J."/>
            <person name="Luo H.-R."/>
        </authorList>
    </citation>
    <scope>NUCLEOTIDE SEQUENCE [LARGE SCALE GENOMIC DNA]</scope>
    <source>
        <strain evidence="12 13">LHR20</strain>
    </source>
</reference>
<dbReference type="PANTHER" id="PTHR23135:SF4">
    <property type="entry name" value="UDP-N-ACETYLMURAMOYL-L-ALANYL-D-GLUTAMATE--2,6-DIAMINOPIMELATE LIGASE MURE HOMOLOG, CHLOROPLASTIC"/>
    <property type="match status" value="1"/>
</dbReference>
<keyword evidence="2 7" id="KW-0132">Cell division</keyword>
<feature type="binding site" evidence="7">
    <location>
        <position position="379"/>
    </location>
    <ligand>
        <name>meso-2,6-diaminopimelate</name>
        <dbReference type="ChEBI" id="CHEBI:57791"/>
    </ligand>
</feature>
<dbReference type="Pfam" id="PF08245">
    <property type="entry name" value="Mur_ligase_M"/>
    <property type="match status" value="1"/>
</dbReference>
<protein>
    <recommendedName>
        <fullName evidence="7">UDP-N-acetylmuramoyl-L-alanyl-D-glutamate--2,6-diaminopimelate ligase</fullName>
        <ecNumber evidence="7">6.3.2.13</ecNumber>
    </recommendedName>
    <alternativeName>
        <fullName evidence="7">Meso-A2pm-adding enzyme</fullName>
    </alternativeName>
    <alternativeName>
        <fullName evidence="7">Meso-diaminopimelate-adding enzyme</fullName>
    </alternativeName>
    <alternativeName>
        <fullName evidence="7">UDP-MurNAc-L-Ala-D-Glu:meso-diaminopimelate ligase</fullName>
    </alternativeName>
    <alternativeName>
        <fullName evidence="7">UDP-MurNAc-tripeptide synthetase</fullName>
    </alternativeName>
    <alternativeName>
        <fullName evidence="7">UDP-N-acetylmuramyl-tripeptide synthetase</fullName>
    </alternativeName>
</protein>
<dbReference type="AlphaFoldDB" id="A0A2I0QZW0"/>
<evidence type="ECO:0000256" key="5">
    <source>
        <dbReference type="ARBA" id="ARBA00023306"/>
    </source>
</evidence>
<dbReference type="GO" id="GO:0051301">
    <property type="term" value="P:cell division"/>
    <property type="evidence" value="ECO:0007669"/>
    <property type="project" value="UniProtKB-KW"/>
</dbReference>
<dbReference type="SUPFAM" id="SSF53623">
    <property type="entry name" value="MurD-like peptide ligases, catalytic domain"/>
    <property type="match status" value="1"/>
</dbReference>